<keyword evidence="14" id="KW-1185">Reference proteome</keyword>
<organism evidence="13 14">
    <name type="scientific">Microvirga vignae</name>
    <dbReference type="NCBI Taxonomy" id="1225564"/>
    <lineage>
        <taxon>Bacteria</taxon>
        <taxon>Pseudomonadati</taxon>
        <taxon>Pseudomonadota</taxon>
        <taxon>Alphaproteobacteria</taxon>
        <taxon>Hyphomicrobiales</taxon>
        <taxon>Methylobacteriaceae</taxon>
        <taxon>Microvirga</taxon>
    </lineage>
</organism>
<dbReference type="InterPro" id="IPR045024">
    <property type="entry name" value="NDH-2"/>
</dbReference>
<evidence type="ECO:0000313" key="13">
    <source>
        <dbReference type="EMBL" id="KLK93463.1"/>
    </source>
</evidence>
<dbReference type="PANTHER" id="PTHR43706">
    <property type="entry name" value="NADH DEHYDROGENASE"/>
    <property type="match status" value="1"/>
</dbReference>
<keyword evidence="6" id="KW-0560">Oxidoreductase</keyword>
<dbReference type="Pfam" id="PF22366">
    <property type="entry name" value="NDH2_C"/>
    <property type="match status" value="1"/>
</dbReference>
<keyword evidence="10" id="KW-1133">Transmembrane helix</keyword>
<evidence type="ECO:0000256" key="4">
    <source>
        <dbReference type="ARBA" id="ARBA00022827"/>
    </source>
</evidence>
<dbReference type="PANTHER" id="PTHR43706:SF47">
    <property type="entry name" value="EXTERNAL NADH-UBIQUINONE OXIDOREDUCTASE 1, MITOCHONDRIAL-RELATED"/>
    <property type="match status" value="1"/>
</dbReference>
<evidence type="ECO:0000256" key="9">
    <source>
        <dbReference type="SAM" id="MobiDB-lite"/>
    </source>
</evidence>
<dbReference type="InterPro" id="IPR054585">
    <property type="entry name" value="NDH2-like_C"/>
</dbReference>
<dbReference type="EC" id="1.6.5.9" evidence="2"/>
<proteinExistence type="inferred from homology"/>
<evidence type="ECO:0000256" key="7">
    <source>
        <dbReference type="ARBA" id="ARBA00023027"/>
    </source>
</evidence>
<feature type="region of interest" description="Disordered" evidence="9">
    <location>
        <begin position="420"/>
        <end position="440"/>
    </location>
</feature>
<keyword evidence="7" id="KW-0520">NAD</keyword>
<dbReference type="InterPro" id="IPR023753">
    <property type="entry name" value="FAD/NAD-binding_dom"/>
</dbReference>
<evidence type="ECO:0000256" key="6">
    <source>
        <dbReference type="ARBA" id="ARBA00023002"/>
    </source>
</evidence>
<evidence type="ECO:0000256" key="10">
    <source>
        <dbReference type="SAM" id="Phobius"/>
    </source>
</evidence>
<keyword evidence="4" id="KW-0274">FAD</keyword>
<comment type="similarity">
    <text evidence="1">Belongs to the NADH dehydrogenase family.</text>
</comment>
<dbReference type="GO" id="GO:0050136">
    <property type="term" value="F:NADH dehydrogenase (quinone) (non-electrogenic) activity"/>
    <property type="evidence" value="ECO:0007669"/>
    <property type="project" value="UniProtKB-EC"/>
</dbReference>
<evidence type="ECO:0000259" key="11">
    <source>
        <dbReference type="Pfam" id="PF07992"/>
    </source>
</evidence>
<dbReference type="PATRIC" id="fig|1225564.3.peg.2447"/>
<protein>
    <recommendedName>
        <fullName evidence="2">NADH:ubiquinone reductase (non-electrogenic)</fullName>
        <ecNumber evidence="2">1.6.5.9</ecNumber>
    </recommendedName>
</protein>
<feature type="domain" description="FAD/NAD(P)-binding" evidence="11">
    <location>
        <begin position="12"/>
        <end position="328"/>
    </location>
</feature>
<dbReference type="InterPro" id="IPR036188">
    <property type="entry name" value="FAD/NAD-bd_sf"/>
</dbReference>
<keyword evidence="5" id="KW-0809">Transit peptide</keyword>
<evidence type="ECO:0000259" key="12">
    <source>
        <dbReference type="Pfam" id="PF22366"/>
    </source>
</evidence>
<evidence type="ECO:0000256" key="3">
    <source>
        <dbReference type="ARBA" id="ARBA00022630"/>
    </source>
</evidence>
<dbReference type="RefSeq" id="WP_047188670.1">
    <property type="nucleotide sequence ID" value="NZ_LCYG01000020.1"/>
</dbReference>
<dbReference type="Gene3D" id="3.50.50.100">
    <property type="match status" value="1"/>
</dbReference>
<feature type="transmembrane region" description="Helical" evidence="10">
    <location>
        <begin position="372"/>
        <end position="390"/>
    </location>
</feature>
<comment type="caution">
    <text evidence="13">The sequence shown here is derived from an EMBL/GenBank/DDBJ whole genome shotgun (WGS) entry which is preliminary data.</text>
</comment>
<dbReference type="Proteomes" id="UP000035489">
    <property type="component" value="Unassembled WGS sequence"/>
</dbReference>
<reference evidence="13 14" key="1">
    <citation type="submission" date="2015-05" db="EMBL/GenBank/DDBJ databases">
        <title>Draft genome sequence of Microvirga vignae strain BR3299, a novel nitrogen fixing bacteria isolated from Brazil semi-aired region.</title>
        <authorList>
            <person name="Zilli J.E."/>
            <person name="Passos S.R."/>
            <person name="Leite J."/>
            <person name="Baldani J.I."/>
            <person name="Xavier G.R."/>
            <person name="Rumjaneck N.G."/>
            <person name="Simoes-Araujo J.L."/>
        </authorList>
    </citation>
    <scope>NUCLEOTIDE SEQUENCE [LARGE SCALE GENOMIC DNA]</scope>
    <source>
        <strain evidence="13 14">BR3299</strain>
    </source>
</reference>
<keyword evidence="3" id="KW-0285">Flavoprotein</keyword>
<evidence type="ECO:0000256" key="5">
    <source>
        <dbReference type="ARBA" id="ARBA00022946"/>
    </source>
</evidence>
<sequence>MTELSDAPKRARVVIVGAGFGGLTVAKALAKAPIDLTVVDQHNYHLFQPLLYQVATAALSPADIASPIRTILKGQRNSSVLLAKVTGIDTNSGEVMAGDRRIPYDYLVLATGARHAYFGHDDWEAYAKGIKTIDDATALRRKILLAFERAEFEHDPVERGRLLAFVIIGGGATGVEIAGAMAELARKALAVDFRSIDPTNARIVLIEAGPRLLPVFEEHLSEAARRSLEELGVEVRVSTAVTDCDEAGVSLADQRIGTRTIIWAAGVQASRAGQWLGAETDRAGRVKVAPDLSVPGYPNIFVLGDTAHVRDMDGKPLPGVAPVAKQEGKYVAELIQTRIAGGDLPPFRYRDPGSLATIGRKKAVVQFRRLRLSGYLAWWLWSVAHIYFLIGFRNRLVVAMNWAWTYVSFQRGARLITGPDPEPEIRTDKGPGMERLHEVA</sequence>
<dbReference type="STRING" id="1225564.AA309_09125"/>
<evidence type="ECO:0000313" key="14">
    <source>
        <dbReference type="Proteomes" id="UP000035489"/>
    </source>
</evidence>
<dbReference type="OrthoDB" id="9781621at2"/>
<gene>
    <name evidence="13" type="ORF">AA309_09125</name>
</gene>
<feature type="compositionally biased region" description="Basic and acidic residues" evidence="9">
    <location>
        <begin position="423"/>
        <end position="440"/>
    </location>
</feature>
<dbReference type="Pfam" id="PF07992">
    <property type="entry name" value="Pyr_redox_2"/>
    <property type="match status" value="1"/>
</dbReference>
<evidence type="ECO:0000256" key="1">
    <source>
        <dbReference type="ARBA" id="ARBA00005272"/>
    </source>
</evidence>
<feature type="domain" description="External alternative NADH-ubiquinone oxidoreductase-like C-terminal" evidence="12">
    <location>
        <begin position="353"/>
        <end position="405"/>
    </location>
</feature>
<dbReference type="SUPFAM" id="SSF51905">
    <property type="entry name" value="FAD/NAD(P)-binding domain"/>
    <property type="match status" value="1"/>
</dbReference>
<dbReference type="AlphaFoldDB" id="A0A0H1RE54"/>
<dbReference type="PRINTS" id="PR00368">
    <property type="entry name" value="FADPNR"/>
</dbReference>
<dbReference type="PRINTS" id="PR00411">
    <property type="entry name" value="PNDRDTASEI"/>
</dbReference>
<evidence type="ECO:0000256" key="8">
    <source>
        <dbReference type="ARBA" id="ARBA00047599"/>
    </source>
</evidence>
<keyword evidence="10" id="KW-0472">Membrane</keyword>
<accession>A0A0H1RE54</accession>
<name>A0A0H1RE54_9HYPH</name>
<keyword evidence="10" id="KW-0812">Transmembrane</keyword>
<evidence type="ECO:0000256" key="2">
    <source>
        <dbReference type="ARBA" id="ARBA00012637"/>
    </source>
</evidence>
<dbReference type="EMBL" id="LCYG01000020">
    <property type="protein sequence ID" value="KLK93463.1"/>
    <property type="molecule type" value="Genomic_DNA"/>
</dbReference>
<comment type="catalytic activity">
    <reaction evidence="8">
        <text>a quinone + NADH + H(+) = a quinol + NAD(+)</text>
        <dbReference type="Rhea" id="RHEA:46160"/>
        <dbReference type="ChEBI" id="CHEBI:15378"/>
        <dbReference type="ChEBI" id="CHEBI:24646"/>
        <dbReference type="ChEBI" id="CHEBI:57540"/>
        <dbReference type="ChEBI" id="CHEBI:57945"/>
        <dbReference type="ChEBI" id="CHEBI:132124"/>
        <dbReference type="EC" id="1.6.5.9"/>
    </reaction>
</comment>